<dbReference type="SUPFAM" id="SSF52540">
    <property type="entry name" value="P-loop containing nucleoside triphosphate hydrolases"/>
    <property type="match status" value="1"/>
</dbReference>
<evidence type="ECO:0000256" key="2">
    <source>
        <dbReference type="ARBA" id="ARBA00022840"/>
    </source>
</evidence>
<keyword evidence="8" id="KW-1185">Reference proteome</keyword>
<evidence type="ECO:0000313" key="7">
    <source>
        <dbReference type="EMBL" id="QJD30997.1"/>
    </source>
</evidence>
<sequence>MQLIIVSGFSGSGKSIALDTLEDCGYYCIDNLPAPLIEPFLQQAIASQSSAFEKIAIGIDARNQSAHLTGFPDIVDTARRLGVDCRILFLQAEPETLLKRFSETRRKHPLTDASVPLAEAIELERRVLEPVLSRADLNIDTTYTTIHQLRELVRQRVGIPSGRLMSLCLQSFGFKHGVPMDTDFVFDARCLPNPHWTASLRPKTGKDPEVVAFLSESADVHDYLDHLTAFLERWIPCFLAENRSYLNVAIGCTGGQHRSVYLVEALASRLDSDRYHLLVRHRELPESLDDSQAAR</sequence>
<dbReference type="NCBIfam" id="NF003828">
    <property type="entry name" value="PRK05416.1"/>
    <property type="match status" value="1"/>
</dbReference>
<evidence type="ECO:0000313" key="8">
    <source>
        <dbReference type="Proteomes" id="UP000503004"/>
    </source>
</evidence>
<dbReference type="PANTHER" id="PTHR30448:SF0">
    <property type="entry name" value="RNASE ADAPTER PROTEIN RAPZ"/>
    <property type="match status" value="1"/>
</dbReference>
<feature type="binding site" evidence="4">
    <location>
        <begin position="8"/>
        <end position="15"/>
    </location>
    <ligand>
        <name>ATP</name>
        <dbReference type="ChEBI" id="CHEBI:30616"/>
    </ligand>
</feature>
<dbReference type="Gene3D" id="3.40.50.300">
    <property type="entry name" value="P-loop containing nucleotide triphosphate hydrolases"/>
    <property type="match status" value="1"/>
</dbReference>
<dbReference type="KEGG" id="metu:GNH96_14270"/>
<dbReference type="EMBL" id="CP046565">
    <property type="protein sequence ID" value="QJD30997.1"/>
    <property type="molecule type" value="Genomic_DNA"/>
</dbReference>
<dbReference type="InterPro" id="IPR027417">
    <property type="entry name" value="P-loop_NTPase"/>
</dbReference>
<dbReference type="PIRSF" id="PIRSF005052">
    <property type="entry name" value="P-loopkin"/>
    <property type="match status" value="1"/>
</dbReference>
<dbReference type="Pfam" id="PF22740">
    <property type="entry name" value="PapZ_C"/>
    <property type="match status" value="1"/>
</dbReference>
<evidence type="ECO:0000256" key="4">
    <source>
        <dbReference type="HAMAP-Rule" id="MF_00636"/>
    </source>
</evidence>
<evidence type="ECO:0000259" key="5">
    <source>
        <dbReference type="Pfam" id="PF03668"/>
    </source>
</evidence>
<keyword evidence="2 4" id="KW-0067">ATP-binding</keyword>
<dbReference type="PANTHER" id="PTHR30448">
    <property type="entry name" value="RNASE ADAPTER PROTEIN RAPZ"/>
    <property type="match status" value="1"/>
</dbReference>
<protein>
    <submittedName>
        <fullName evidence="7">RNase adapter RapZ</fullName>
    </submittedName>
</protein>
<proteinExistence type="inferred from homology"/>
<dbReference type="Pfam" id="PF03668">
    <property type="entry name" value="RapZ-like_N"/>
    <property type="match status" value="1"/>
</dbReference>
<accession>A0A858QAR3</accession>
<dbReference type="Proteomes" id="UP000503004">
    <property type="component" value="Chromosome"/>
</dbReference>
<feature type="binding site" evidence="4">
    <location>
        <begin position="60"/>
        <end position="63"/>
    </location>
    <ligand>
        <name>GTP</name>
        <dbReference type="ChEBI" id="CHEBI:37565"/>
    </ligand>
</feature>
<dbReference type="InterPro" id="IPR053930">
    <property type="entry name" value="RapZ-like_N"/>
</dbReference>
<evidence type="ECO:0000256" key="3">
    <source>
        <dbReference type="ARBA" id="ARBA00023134"/>
    </source>
</evidence>
<evidence type="ECO:0000256" key="1">
    <source>
        <dbReference type="ARBA" id="ARBA00022741"/>
    </source>
</evidence>
<dbReference type="HAMAP" id="MF_00636">
    <property type="entry name" value="RapZ_like"/>
    <property type="match status" value="1"/>
</dbReference>
<keyword evidence="1 4" id="KW-0547">Nucleotide-binding</keyword>
<dbReference type="InterPro" id="IPR005337">
    <property type="entry name" value="RapZ-like"/>
</dbReference>
<dbReference type="AlphaFoldDB" id="A0A858QAR3"/>
<gene>
    <name evidence="7" type="primary">rapZ</name>
    <name evidence="7" type="ORF">GNH96_14270</name>
</gene>
<name>A0A858QAR3_9GAMM</name>
<keyword evidence="3 4" id="KW-0342">GTP-binding</keyword>
<feature type="domain" description="RapZ C-terminal" evidence="6">
    <location>
        <begin position="165"/>
        <end position="284"/>
    </location>
</feature>
<dbReference type="RefSeq" id="WP_169604270.1">
    <property type="nucleotide sequence ID" value="NZ_CP046565.1"/>
</dbReference>
<dbReference type="GO" id="GO:0005524">
    <property type="term" value="F:ATP binding"/>
    <property type="evidence" value="ECO:0007669"/>
    <property type="project" value="UniProtKB-UniRule"/>
</dbReference>
<dbReference type="InterPro" id="IPR053931">
    <property type="entry name" value="RapZ_C"/>
</dbReference>
<evidence type="ECO:0000259" key="6">
    <source>
        <dbReference type="Pfam" id="PF22740"/>
    </source>
</evidence>
<feature type="domain" description="RapZ-like N-terminal" evidence="5">
    <location>
        <begin position="1"/>
        <end position="157"/>
    </location>
</feature>
<reference evidence="8" key="1">
    <citation type="submission" date="2019-12" db="EMBL/GenBank/DDBJ databases">
        <authorList>
            <person name="Awala S.I."/>
            <person name="Rhee S.K."/>
        </authorList>
    </citation>
    <scope>NUCLEOTIDE SEQUENCE [LARGE SCALE GENOMIC DNA]</scope>
    <source>
        <strain evidence="8">IM1</strain>
    </source>
</reference>
<dbReference type="GO" id="GO:0005525">
    <property type="term" value="F:GTP binding"/>
    <property type="evidence" value="ECO:0007669"/>
    <property type="project" value="UniProtKB-UniRule"/>
</dbReference>
<organism evidence="7 8">
    <name type="scientific">Methylococcus geothermalis</name>
    <dbReference type="NCBI Taxonomy" id="2681310"/>
    <lineage>
        <taxon>Bacteria</taxon>
        <taxon>Pseudomonadati</taxon>
        <taxon>Pseudomonadota</taxon>
        <taxon>Gammaproteobacteria</taxon>
        <taxon>Methylococcales</taxon>
        <taxon>Methylococcaceae</taxon>
        <taxon>Methylococcus</taxon>
    </lineage>
</organism>